<dbReference type="PANTHER" id="PTHR22677">
    <property type="entry name" value="ANKYRIN REPEAT DOMAIN-CONTAINING PROTEIN 60"/>
    <property type="match status" value="1"/>
</dbReference>
<feature type="repeat" description="ANK" evidence="1">
    <location>
        <begin position="625"/>
        <end position="645"/>
    </location>
</feature>
<evidence type="ECO:0000259" key="3">
    <source>
        <dbReference type="PROSITE" id="PS50011"/>
    </source>
</evidence>
<dbReference type="InterPro" id="IPR036770">
    <property type="entry name" value="Ankyrin_rpt-contain_sf"/>
</dbReference>
<dbReference type="SUPFAM" id="SSF48403">
    <property type="entry name" value="Ankyrin repeat"/>
    <property type="match status" value="1"/>
</dbReference>
<dbReference type="Pfam" id="PF00023">
    <property type="entry name" value="Ank"/>
    <property type="match status" value="1"/>
</dbReference>
<accession>A0A1L7XYR0</accession>
<dbReference type="STRING" id="576137.A0A1L7XYR0"/>
<evidence type="ECO:0000256" key="1">
    <source>
        <dbReference type="PROSITE-ProRule" id="PRU00023"/>
    </source>
</evidence>
<dbReference type="InterPro" id="IPR000719">
    <property type="entry name" value="Prot_kinase_dom"/>
</dbReference>
<feature type="compositionally biased region" description="Polar residues" evidence="2">
    <location>
        <begin position="490"/>
        <end position="499"/>
    </location>
</feature>
<evidence type="ECO:0000313" key="5">
    <source>
        <dbReference type="Proteomes" id="UP000184330"/>
    </source>
</evidence>
<dbReference type="OrthoDB" id="4062651at2759"/>
<evidence type="ECO:0000313" key="4">
    <source>
        <dbReference type="EMBL" id="CZR70159.1"/>
    </source>
</evidence>
<dbReference type="Pfam" id="PF13637">
    <property type="entry name" value="Ank_4"/>
    <property type="match status" value="1"/>
</dbReference>
<feature type="compositionally biased region" description="Basic and acidic residues" evidence="2">
    <location>
        <begin position="500"/>
        <end position="514"/>
    </location>
</feature>
<keyword evidence="5" id="KW-1185">Reference proteome</keyword>
<dbReference type="Pfam" id="PF00069">
    <property type="entry name" value="Pkinase"/>
    <property type="match status" value="1"/>
</dbReference>
<feature type="repeat" description="ANK" evidence="1">
    <location>
        <begin position="656"/>
        <end position="688"/>
    </location>
</feature>
<dbReference type="InterPro" id="IPR002110">
    <property type="entry name" value="Ankyrin_rpt"/>
</dbReference>
<dbReference type="EMBL" id="FJOG01000100">
    <property type="protein sequence ID" value="CZR70159.1"/>
    <property type="molecule type" value="Genomic_DNA"/>
</dbReference>
<feature type="region of interest" description="Disordered" evidence="2">
    <location>
        <begin position="490"/>
        <end position="514"/>
    </location>
</feature>
<feature type="repeat" description="ANK" evidence="1">
    <location>
        <begin position="526"/>
        <end position="558"/>
    </location>
</feature>
<dbReference type="CDD" id="cd00180">
    <property type="entry name" value="PKc"/>
    <property type="match status" value="1"/>
</dbReference>
<dbReference type="SUPFAM" id="SSF56112">
    <property type="entry name" value="Protein kinase-like (PK-like)"/>
    <property type="match status" value="1"/>
</dbReference>
<protein>
    <recommendedName>
        <fullName evidence="3">Protein kinase domain-containing protein</fullName>
    </recommendedName>
</protein>
<dbReference type="Gene3D" id="1.25.40.20">
    <property type="entry name" value="Ankyrin repeat-containing domain"/>
    <property type="match status" value="3"/>
</dbReference>
<feature type="repeat" description="ANK" evidence="1">
    <location>
        <begin position="592"/>
        <end position="624"/>
    </location>
</feature>
<dbReference type="Pfam" id="PF12796">
    <property type="entry name" value="Ank_2"/>
    <property type="match status" value="1"/>
</dbReference>
<feature type="domain" description="Protein kinase" evidence="3">
    <location>
        <begin position="186"/>
        <end position="469"/>
    </location>
</feature>
<dbReference type="SMART" id="SM00220">
    <property type="entry name" value="S_TKc"/>
    <property type="match status" value="1"/>
</dbReference>
<keyword evidence="1" id="KW-0040">ANK repeat</keyword>
<dbReference type="PROSITE" id="PS50297">
    <property type="entry name" value="ANK_REP_REGION"/>
    <property type="match status" value="5"/>
</dbReference>
<gene>
    <name evidence="4" type="ORF">PAC_20060</name>
</gene>
<dbReference type="GO" id="GO:0005524">
    <property type="term" value="F:ATP binding"/>
    <property type="evidence" value="ECO:0007669"/>
    <property type="project" value="InterPro"/>
</dbReference>
<sequence length="704" mass="78517">MDFARLNMGPNLAEPLRLQLEDECKKLHRNSWQNITAAHIPWNLFPSLSGGERAISELVHEGNAILSFFQKRWEEQMKGSNSSVQAGTGKRTARVKFQDLPPMYPLEYLSENCQICILLNTLNKSEVVDQIPTLRNGLPLTRDDLSRFIDDSSTIITFLTDQRRFLHNVKPTSEITFIPREEFPPYRAIKVLGSGTCSTVEEVRNVITDKTFARKLFRMSVVKDWPSVRRVLRELEHLDNLVGDSHVVQLAGCYVWKSDIGILLEPAAEYDLRKYLESFPSSSRLPTQGKRMERVLSHMFGCLCITLNSICRTKRMRHKDIKPENILIHKEDVLFTDFGSAIAIQDRGTTSGTNVGAVTDMYCAPEVLRQEIRDITADVFSLGCVYLEILAALVRKDGNLWRSFNDPYGQDLSKIQKLLNDLKGECDDWLSLPLSWCSRMVEEREQRPTIDELIGEIITTPAPDPSQFFCNGCLRELMLIALKMLTPTNQEEPTASVSSETERDTDNTAEGKDGEAVLGVEMMIKDGNTALHLAAQAGKEAVLRELVDGGANIDAQNKDGNTALHLAAQAGEEAVLRELVDGGADIDVQNKDGNTALHLAAQAGKEVVLRELVDGGADIDAQNKDGNTALHLAAQTGEEAVLRELKKADINSVNEVGNTALHLAVQARREAVSRELVKKRARIDILNDQDETALDLILRIIRQA</sequence>
<dbReference type="PRINTS" id="PR01415">
    <property type="entry name" value="ANKYRIN"/>
</dbReference>
<dbReference type="InterPro" id="IPR011009">
    <property type="entry name" value="Kinase-like_dom_sf"/>
</dbReference>
<dbReference type="PROSITE" id="PS50011">
    <property type="entry name" value="PROTEIN_KINASE_DOM"/>
    <property type="match status" value="1"/>
</dbReference>
<name>A0A1L7XYR0_9HELO</name>
<organism evidence="4 5">
    <name type="scientific">Phialocephala subalpina</name>
    <dbReference type="NCBI Taxonomy" id="576137"/>
    <lineage>
        <taxon>Eukaryota</taxon>
        <taxon>Fungi</taxon>
        <taxon>Dikarya</taxon>
        <taxon>Ascomycota</taxon>
        <taxon>Pezizomycotina</taxon>
        <taxon>Leotiomycetes</taxon>
        <taxon>Helotiales</taxon>
        <taxon>Mollisiaceae</taxon>
        <taxon>Phialocephala</taxon>
        <taxon>Phialocephala fortinii species complex</taxon>
    </lineage>
</organism>
<proteinExistence type="predicted"/>
<dbReference type="InterPro" id="IPR008271">
    <property type="entry name" value="Ser/Thr_kinase_AS"/>
</dbReference>
<dbReference type="PROSITE" id="PS50088">
    <property type="entry name" value="ANK_REPEAT"/>
    <property type="match status" value="5"/>
</dbReference>
<dbReference type="Gene3D" id="1.10.510.10">
    <property type="entry name" value="Transferase(Phosphotransferase) domain 1"/>
    <property type="match status" value="1"/>
</dbReference>
<dbReference type="GO" id="GO:0004672">
    <property type="term" value="F:protein kinase activity"/>
    <property type="evidence" value="ECO:0007669"/>
    <property type="project" value="InterPro"/>
</dbReference>
<dbReference type="SMART" id="SM00248">
    <property type="entry name" value="ANK"/>
    <property type="match status" value="5"/>
</dbReference>
<dbReference type="AlphaFoldDB" id="A0A1L7XYR0"/>
<evidence type="ECO:0000256" key="2">
    <source>
        <dbReference type="SAM" id="MobiDB-lite"/>
    </source>
</evidence>
<reference evidence="4 5" key="1">
    <citation type="submission" date="2016-03" db="EMBL/GenBank/DDBJ databases">
        <authorList>
            <person name="Ploux O."/>
        </authorList>
    </citation>
    <scope>NUCLEOTIDE SEQUENCE [LARGE SCALE GENOMIC DNA]</scope>
    <source>
        <strain evidence="4 5">UAMH 11012</strain>
    </source>
</reference>
<feature type="repeat" description="ANK" evidence="1">
    <location>
        <begin position="559"/>
        <end position="591"/>
    </location>
</feature>
<dbReference type="Gene3D" id="3.30.200.20">
    <property type="entry name" value="Phosphorylase Kinase, domain 1"/>
    <property type="match status" value="1"/>
</dbReference>
<dbReference type="PROSITE" id="PS00108">
    <property type="entry name" value="PROTEIN_KINASE_ST"/>
    <property type="match status" value="1"/>
</dbReference>
<dbReference type="PANTHER" id="PTHR22677:SF4">
    <property type="entry name" value="USHER SYNDROME TYPE-1G PROTEIN-LIKE PROTEIN"/>
    <property type="match status" value="1"/>
</dbReference>
<dbReference type="InterPro" id="IPR039323">
    <property type="entry name" value="ANKRD_45/46/60"/>
</dbReference>
<dbReference type="Proteomes" id="UP000184330">
    <property type="component" value="Unassembled WGS sequence"/>
</dbReference>